<dbReference type="EMBL" id="JBHMCE010000019">
    <property type="protein sequence ID" value="MFB9533575.1"/>
    <property type="molecule type" value="Genomic_DNA"/>
</dbReference>
<dbReference type="PANTHER" id="PTHR24171">
    <property type="entry name" value="ANKYRIN REPEAT DOMAIN-CONTAINING PROTEIN 39-RELATED"/>
    <property type="match status" value="1"/>
</dbReference>
<dbReference type="SUPFAM" id="SSF48403">
    <property type="entry name" value="Ankyrin repeat"/>
    <property type="match status" value="1"/>
</dbReference>
<gene>
    <name evidence="4" type="ORF">ACFFRN_43875</name>
</gene>
<dbReference type="PANTHER" id="PTHR24171:SF8">
    <property type="entry name" value="BRCA1-ASSOCIATED RING DOMAIN PROTEIN 1"/>
    <property type="match status" value="1"/>
</dbReference>
<evidence type="ECO:0000256" key="2">
    <source>
        <dbReference type="ARBA" id="ARBA00023043"/>
    </source>
</evidence>
<evidence type="ECO:0000313" key="4">
    <source>
        <dbReference type="EMBL" id="MFB9533575.1"/>
    </source>
</evidence>
<proteinExistence type="predicted"/>
<name>A0ABV5QDK0_9ACTN</name>
<dbReference type="RefSeq" id="WP_346118169.1">
    <property type="nucleotide sequence ID" value="NZ_BAAAXC010000005.1"/>
</dbReference>
<sequence>MSDRHFELPAHPNLEYYRKQAKHLHRTYETGDPAAKARVAEVLGDRAAERFLLSDAQFVLAQEHGFRTWAEFRAHIDSRSTTEDRPVSRLMGIRPGAYASMADTLLAELRRNDPAALQRLRAYVPRYATATSAATAELRDARLIIARELGFPTWRELVSFTEKSRRDLDERQEKRRRLHRETEALLAGDTDRLAGLTAEQADTLLHMLAGPETIPGVRLEKELGVPRAAVDVLLSKATDLNVPLIWAARANRVEYVRLLLEAGADPGTRKWGSTPLENAILLDNTEGVDLLAEHGIVPQALWTYAACGRLDLVRACFEPDGRLRPDAASARPNLADATAGFPSRLPATDDPEEIVGEAFVHACQHGRIEVVRWFLDRGVHPDIAPYLGRTGLHWAIPGGHLEVIRLLLERGADPSIRDALFQIDADGWLHMFHAAHPHDPVTRQIRDLIESRSR</sequence>
<dbReference type="Proteomes" id="UP001589646">
    <property type="component" value="Unassembled WGS sequence"/>
</dbReference>
<evidence type="ECO:0000256" key="3">
    <source>
        <dbReference type="PROSITE-ProRule" id="PRU00023"/>
    </source>
</evidence>
<organism evidence="4 5">
    <name type="scientific">Nonomuraea roseola</name>
    <dbReference type="NCBI Taxonomy" id="46179"/>
    <lineage>
        <taxon>Bacteria</taxon>
        <taxon>Bacillati</taxon>
        <taxon>Actinomycetota</taxon>
        <taxon>Actinomycetes</taxon>
        <taxon>Streptosporangiales</taxon>
        <taxon>Streptosporangiaceae</taxon>
        <taxon>Nonomuraea</taxon>
    </lineage>
</organism>
<feature type="repeat" description="ANK" evidence="3">
    <location>
        <begin position="387"/>
        <end position="419"/>
    </location>
</feature>
<dbReference type="InterPro" id="IPR036770">
    <property type="entry name" value="Ankyrin_rpt-contain_sf"/>
</dbReference>
<evidence type="ECO:0000256" key="1">
    <source>
        <dbReference type="ARBA" id="ARBA00022737"/>
    </source>
</evidence>
<dbReference type="Gene3D" id="1.25.40.20">
    <property type="entry name" value="Ankyrin repeat-containing domain"/>
    <property type="match status" value="2"/>
</dbReference>
<accession>A0ABV5QDK0</accession>
<keyword evidence="2 3" id="KW-0040">ANK repeat</keyword>
<dbReference type="PROSITE" id="PS50088">
    <property type="entry name" value="ANK_REPEAT"/>
    <property type="match status" value="2"/>
</dbReference>
<keyword evidence="5" id="KW-1185">Reference proteome</keyword>
<protein>
    <submittedName>
        <fullName evidence="4">Ankyrin repeat domain-containing protein</fullName>
    </submittedName>
</protein>
<comment type="caution">
    <text evidence="4">The sequence shown here is derived from an EMBL/GenBank/DDBJ whole genome shotgun (WGS) entry which is preliminary data.</text>
</comment>
<reference evidence="4 5" key="1">
    <citation type="submission" date="2024-09" db="EMBL/GenBank/DDBJ databases">
        <authorList>
            <person name="Sun Q."/>
            <person name="Mori K."/>
        </authorList>
    </citation>
    <scope>NUCLEOTIDE SEQUENCE [LARGE SCALE GENOMIC DNA]</scope>
    <source>
        <strain evidence="4 5">JCM 3323</strain>
    </source>
</reference>
<dbReference type="InterPro" id="IPR002110">
    <property type="entry name" value="Ankyrin_rpt"/>
</dbReference>
<dbReference type="Pfam" id="PF12796">
    <property type="entry name" value="Ank_2"/>
    <property type="match status" value="2"/>
</dbReference>
<keyword evidence="1" id="KW-0677">Repeat</keyword>
<evidence type="ECO:0000313" key="5">
    <source>
        <dbReference type="Proteomes" id="UP001589646"/>
    </source>
</evidence>
<dbReference type="PROSITE" id="PS50297">
    <property type="entry name" value="ANK_REP_REGION"/>
    <property type="match status" value="2"/>
</dbReference>
<dbReference type="SMART" id="SM00248">
    <property type="entry name" value="ANK"/>
    <property type="match status" value="4"/>
</dbReference>
<feature type="repeat" description="ANK" evidence="3">
    <location>
        <begin position="239"/>
        <end position="271"/>
    </location>
</feature>